<dbReference type="Gene3D" id="1.20.1070.10">
    <property type="entry name" value="Rhodopsin 7-helix transmembrane proteins"/>
    <property type="match status" value="1"/>
</dbReference>
<dbReference type="InterPro" id="IPR000725">
    <property type="entry name" value="Olfact_rcpt"/>
</dbReference>
<keyword evidence="10" id="KW-0807">Transducer</keyword>
<dbReference type="AlphaFoldDB" id="A0A8C2QJM6"/>
<dbReference type="PANTHER" id="PTHR26452">
    <property type="entry name" value="OLFACTORY RECEPTOR"/>
    <property type="match status" value="1"/>
</dbReference>
<feature type="transmembrane region" description="Helical" evidence="12">
    <location>
        <begin position="240"/>
        <end position="260"/>
    </location>
</feature>
<evidence type="ECO:0000256" key="4">
    <source>
        <dbReference type="ARBA" id="ARBA00022692"/>
    </source>
</evidence>
<dbReference type="InterPro" id="IPR017452">
    <property type="entry name" value="GPCR_Rhodpsn_7TM"/>
</dbReference>
<keyword evidence="6 12" id="KW-1133">Transmembrane helix</keyword>
<comment type="subcellular location">
    <subcellularLocation>
        <location evidence="1">Cell membrane</location>
        <topology evidence="1">Multi-pass membrane protein</topology>
    </subcellularLocation>
</comment>
<evidence type="ECO:0000256" key="7">
    <source>
        <dbReference type="ARBA" id="ARBA00023040"/>
    </source>
</evidence>
<evidence type="ECO:0000256" key="11">
    <source>
        <dbReference type="ARBA" id="ARBA00053672"/>
    </source>
</evidence>
<dbReference type="PROSITE" id="PS00237">
    <property type="entry name" value="G_PROTEIN_RECEP_F1_1"/>
    <property type="match status" value="1"/>
</dbReference>
<evidence type="ECO:0000256" key="2">
    <source>
        <dbReference type="ARBA" id="ARBA00022475"/>
    </source>
</evidence>
<keyword evidence="7" id="KW-0297">G-protein coupled receptor</keyword>
<keyword evidence="3" id="KW-0716">Sensory transduction</keyword>
<evidence type="ECO:0000256" key="10">
    <source>
        <dbReference type="ARBA" id="ARBA00023224"/>
    </source>
</evidence>
<proteinExistence type="predicted"/>
<feature type="transmembrane region" description="Helical" evidence="12">
    <location>
        <begin position="205"/>
        <end position="228"/>
    </location>
</feature>
<evidence type="ECO:0000259" key="13">
    <source>
        <dbReference type="PROSITE" id="PS50262"/>
    </source>
</evidence>
<reference evidence="14" key="1">
    <citation type="submission" date="2025-08" db="UniProtKB">
        <authorList>
            <consortium name="Ensembl"/>
        </authorList>
    </citation>
    <scope>IDENTIFICATION</scope>
</reference>
<evidence type="ECO:0000256" key="8">
    <source>
        <dbReference type="ARBA" id="ARBA00023136"/>
    </source>
</evidence>
<dbReference type="InterPro" id="IPR000276">
    <property type="entry name" value="GPCR_Rhodpsn"/>
</dbReference>
<dbReference type="GO" id="GO:0004930">
    <property type="term" value="F:G protein-coupled receptor activity"/>
    <property type="evidence" value="ECO:0007669"/>
    <property type="project" value="UniProtKB-KW"/>
</dbReference>
<evidence type="ECO:0000256" key="1">
    <source>
        <dbReference type="ARBA" id="ARBA00004651"/>
    </source>
</evidence>
<evidence type="ECO:0000313" key="14">
    <source>
        <dbReference type="Ensembl" id="ENSCGRP00001016606.1"/>
    </source>
</evidence>
<keyword evidence="5" id="KW-0552">Olfaction</keyword>
<dbReference type="PROSITE" id="PS50262">
    <property type="entry name" value="G_PROTEIN_RECEP_F1_2"/>
    <property type="match status" value="1"/>
</dbReference>
<feature type="transmembrane region" description="Helical" evidence="12">
    <location>
        <begin position="36"/>
        <end position="54"/>
    </location>
</feature>
<name>A0A8C2QJM6_CRIGR</name>
<reference evidence="14" key="2">
    <citation type="submission" date="2025-09" db="UniProtKB">
        <authorList>
            <consortium name="Ensembl"/>
        </authorList>
    </citation>
    <scope>IDENTIFICATION</scope>
</reference>
<accession>A0A8C2QJM6</accession>
<comment type="function">
    <text evidence="11">Possible taste receptor.</text>
</comment>
<dbReference type="InterPro" id="IPR050516">
    <property type="entry name" value="Olfactory_GPCR"/>
</dbReference>
<keyword evidence="4 12" id="KW-0812">Transmembrane</keyword>
<feature type="transmembrane region" description="Helical" evidence="12">
    <location>
        <begin position="66"/>
        <end position="88"/>
    </location>
</feature>
<feature type="transmembrane region" description="Helical" evidence="12">
    <location>
        <begin position="165"/>
        <end position="193"/>
    </location>
</feature>
<protein>
    <recommendedName>
        <fullName evidence="13">G-protein coupled receptors family 1 profile domain-containing protein</fullName>
    </recommendedName>
</protein>
<feature type="domain" description="G-protein coupled receptors family 1 profile" evidence="13">
    <location>
        <begin position="10"/>
        <end position="258"/>
    </location>
</feature>
<keyword evidence="2" id="KW-1003">Cell membrane</keyword>
<dbReference type="SUPFAM" id="SSF81321">
    <property type="entry name" value="Family A G protein-coupled receptor-like"/>
    <property type="match status" value="1"/>
</dbReference>
<evidence type="ECO:0000256" key="6">
    <source>
        <dbReference type="ARBA" id="ARBA00022989"/>
    </source>
</evidence>
<dbReference type="FunFam" id="1.20.1070.10:FF:000015">
    <property type="entry name" value="Olfactory receptor"/>
    <property type="match status" value="1"/>
</dbReference>
<dbReference type="GO" id="GO:0004984">
    <property type="term" value="F:olfactory receptor activity"/>
    <property type="evidence" value="ECO:0007669"/>
    <property type="project" value="InterPro"/>
</dbReference>
<dbReference type="GO" id="GO:0005886">
    <property type="term" value="C:plasma membrane"/>
    <property type="evidence" value="ECO:0007669"/>
    <property type="project" value="UniProtKB-SubCell"/>
</dbReference>
<dbReference type="Proteomes" id="UP000694386">
    <property type="component" value="Unplaced"/>
</dbReference>
<keyword evidence="8 12" id="KW-0472">Membrane</keyword>
<keyword evidence="9" id="KW-0675">Receptor</keyword>
<evidence type="ECO:0000256" key="9">
    <source>
        <dbReference type="ARBA" id="ARBA00023170"/>
    </source>
</evidence>
<dbReference type="Ensembl" id="ENSCGRT00001020850.1">
    <property type="protein sequence ID" value="ENSCGRP00001016606.1"/>
    <property type="gene ID" value="ENSCGRG00001016885.1"/>
</dbReference>
<evidence type="ECO:0000256" key="5">
    <source>
        <dbReference type="ARBA" id="ARBA00022725"/>
    </source>
</evidence>
<evidence type="ECO:0000256" key="3">
    <source>
        <dbReference type="ARBA" id="ARBA00022606"/>
    </source>
</evidence>
<evidence type="ECO:0000313" key="15">
    <source>
        <dbReference type="Proteomes" id="UP000694386"/>
    </source>
</evidence>
<dbReference type="Pfam" id="PF13853">
    <property type="entry name" value="7tm_4"/>
    <property type="match status" value="1"/>
</dbReference>
<evidence type="ECO:0000256" key="12">
    <source>
        <dbReference type="SAM" id="Phobius"/>
    </source>
</evidence>
<organism evidence="14 15">
    <name type="scientific">Cricetulus griseus</name>
    <name type="common">Chinese hamster</name>
    <name type="synonym">Cricetulus barabensis griseus</name>
    <dbReference type="NCBI Taxonomy" id="10029"/>
    <lineage>
        <taxon>Eukaryota</taxon>
        <taxon>Metazoa</taxon>
        <taxon>Chordata</taxon>
        <taxon>Craniata</taxon>
        <taxon>Vertebrata</taxon>
        <taxon>Euteleostomi</taxon>
        <taxon>Mammalia</taxon>
        <taxon>Eutheria</taxon>
        <taxon>Euarchontoglires</taxon>
        <taxon>Glires</taxon>
        <taxon>Rodentia</taxon>
        <taxon>Myomorpha</taxon>
        <taxon>Muroidea</taxon>
        <taxon>Cricetidae</taxon>
        <taxon>Cricetinae</taxon>
        <taxon>Cricetulus</taxon>
    </lineage>
</organism>
<sequence length="283" mass="31571">MSSRSMSRDGNHTSVAMFVLLGLLDQAELQLILFPVFLGTYLMTLIWNLNIYFFKAEKTISFVACATQYFVLTWMGMSECCLLAALAYDRYVAIGSPLQYSAIMAPSLCWRIVVCVHGSGFLSSFVQTVACFTLYYCGPNVIHHFFCDMPQIIPLSCSDPFVSQLVLFLAAVFVEFGSFLVILLPFVFIAVSIMKIASFKGCVKALKTCGFHLVTVTLFYGTVLSVYMNHSSQHSTNQDKVLSVVYAILIPMLNSLIYSLRNAEIKGARKRMMKKAAHLPQKG</sequence>
<dbReference type="PRINTS" id="PR00245">
    <property type="entry name" value="OLFACTORYR"/>
</dbReference>